<gene>
    <name evidence="1" type="ORF">SAMN04489724_0204</name>
</gene>
<accession>A0A1I7E7A1</accession>
<reference evidence="2" key="1">
    <citation type="submission" date="2016-10" db="EMBL/GenBank/DDBJ databases">
        <authorList>
            <person name="Varghese N."/>
            <person name="Submissions S."/>
        </authorList>
    </citation>
    <scope>NUCLEOTIDE SEQUENCE [LARGE SCALE GENOMIC DNA]</scope>
    <source>
        <strain evidence="2">DSM 23445</strain>
    </source>
</reference>
<protein>
    <submittedName>
        <fullName evidence="1">Uncharacterized protein</fullName>
    </submittedName>
</protein>
<dbReference type="Proteomes" id="UP000199673">
    <property type="component" value="Unassembled WGS sequence"/>
</dbReference>
<evidence type="ECO:0000313" key="1">
    <source>
        <dbReference type="EMBL" id="SFU19818.1"/>
    </source>
</evidence>
<keyword evidence="2" id="KW-1185">Reference proteome</keyword>
<evidence type="ECO:0000313" key="2">
    <source>
        <dbReference type="Proteomes" id="UP000199673"/>
    </source>
</evidence>
<dbReference type="EMBL" id="FPBF01000011">
    <property type="protein sequence ID" value="SFU19818.1"/>
    <property type="molecule type" value="Genomic_DNA"/>
</dbReference>
<sequence>MFLGLFVFKEMVLIFAILFRVDPGEQRNRKQLDKDIRS</sequence>
<dbReference type="STRING" id="305507.SAMN04489724_0204"/>
<name>A0A1I7E7A1_9BACT</name>
<proteinExistence type="predicted"/>
<dbReference type="AlphaFoldDB" id="A0A1I7E7A1"/>
<organism evidence="1 2">
    <name type="scientific">Algoriphagus locisalis</name>
    <dbReference type="NCBI Taxonomy" id="305507"/>
    <lineage>
        <taxon>Bacteria</taxon>
        <taxon>Pseudomonadati</taxon>
        <taxon>Bacteroidota</taxon>
        <taxon>Cytophagia</taxon>
        <taxon>Cytophagales</taxon>
        <taxon>Cyclobacteriaceae</taxon>
        <taxon>Algoriphagus</taxon>
    </lineage>
</organism>